<comment type="caution">
    <text evidence="2">The sequence shown here is derived from an EMBL/GenBank/DDBJ whole genome shotgun (WGS) entry which is preliminary data.</text>
</comment>
<reference evidence="2" key="1">
    <citation type="submission" date="2023-10" db="EMBL/GenBank/DDBJ databases">
        <title>Genome assembly of Pristionchus species.</title>
        <authorList>
            <person name="Yoshida K."/>
            <person name="Sommer R.J."/>
        </authorList>
    </citation>
    <scope>NUCLEOTIDE SEQUENCE</scope>
    <source>
        <strain evidence="2">RS5133</strain>
    </source>
</reference>
<keyword evidence="1" id="KW-1133">Transmembrane helix</keyword>
<keyword evidence="1" id="KW-0472">Membrane</keyword>
<keyword evidence="1" id="KW-0812">Transmembrane</keyword>
<sequence length="97" mass="11119">CRLQINFESNFILGSTNETFCGIGMYFYIKRHSQSLKLRRINSLILTILTVQATMSVVFVYTPGVLTAIFTITQIDGSNYAHVFRYFLYSSNRDSSN</sequence>
<name>A0AAV5VWL6_9BILA</name>
<evidence type="ECO:0000313" key="2">
    <source>
        <dbReference type="EMBL" id="GMT23930.1"/>
    </source>
</evidence>
<protein>
    <recommendedName>
        <fullName evidence="4">G protein-coupled receptor</fullName>
    </recommendedName>
</protein>
<feature type="transmembrane region" description="Helical" evidence="1">
    <location>
        <begin position="41"/>
        <end position="61"/>
    </location>
</feature>
<dbReference type="InterPro" id="IPR019428">
    <property type="entry name" value="7TM_GPCR_serpentine_rcpt_Str"/>
</dbReference>
<organism evidence="2 3">
    <name type="scientific">Pristionchus fissidentatus</name>
    <dbReference type="NCBI Taxonomy" id="1538716"/>
    <lineage>
        <taxon>Eukaryota</taxon>
        <taxon>Metazoa</taxon>
        <taxon>Ecdysozoa</taxon>
        <taxon>Nematoda</taxon>
        <taxon>Chromadorea</taxon>
        <taxon>Rhabditida</taxon>
        <taxon>Rhabditina</taxon>
        <taxon>Diplogasteromorpha</taxon>
        <taxon>Diplogasteroidea</taxon>
        <taxon>Neodiplogasteridae</taxon>
        <taxon>Pristionchus</taxon>
    </lineage>
</organism>
<dbReference type="Proteomes" id="UP001432322">
    <property type="component" value="Unassembled WGS sequence"/>
</dbReference>
<keyword evidence="3" id="KW-1185">Reference proteome</keyword>
<evidence type="ECO:0000256" key="1">
    <source>
        <dbReference type="SAM" id="Phobius"/>
    </source>
</evidence>
<dbReference type="EMBL" id="BTSY01000004">
    <property type="protein sequence ID" value="GMT23930.1"/>
    <property type="molecule type" value="Genomic_DNA"/>
</dbReference>
<evidence type="ECO:0008006" key="4">
    <source>
        <dbReference type="Google" id="ProtNLM"/>
    </source>
</evidence>
<feature type="transmembrane region" description="Helical" evidence="1">
    <location>
        <begin position="12"/>
        <end position="29"/>
    </location>
</feature>
<dbReference type="Pfam" id="PF10326">
    <property type="entry name" value="7TM_GPCR_Str"/>
    <property type="match status" value="1"/>
</dbReference>
<evidence type="ECO:0000313" key="3">
    <source>
        <dbReference type="Proteomes" id="UP001432322"/>
    </source>
</evidence>
<gene>
    <name evidence="2" type="ORF">PFISCL1PPCAC_15227</name>
</gene>
<feature type="non-terminal residue" evidence="2">
    <location>
        <position position="1"/>
    </location>
</feature>
<accession>A0AAV5VWL6</accession>
<proteinExistence type="predicted"/>
<dbReference type="AlphaFoldDB" id="A0AAV5VWL6"/>